<feature type="compositionally biased region" description="Polar residues" evidence="1">
    <location>
        <begin position="1"/>
        <end position="13"/>
    </location>
</feature>
<feature type="region of interest" description="Disordered" evidence="1">
    <location>
        <begin position="1"/>
        <end position="142"/>
    </location>
</feature>
<feature type="compositionally biased region" description="Polar residues" evidence="1">
    <location>
        <begin position="44"/>
        <end position="60"/>
    </location>
</feature>
<dbReference type="AlphaFoldDB" id="A0A699Z7I7"/>
<keyword evidence="3" id="KW-1185">Reference proteome</keyword>
<evidence type="ECO:0000313" key="2">
    <source>
        <dbReference type="EMBL" id="GFH15149.1"/>
    </source>
</evidence>
<protein>
    <submittedName>
        <fullName evidence="2">Uncharacterized protein</fullName>
    </submittedName>
</protein>
<name>A0A699Z7I7_HAELA</name>
<proteinExistence type="predicted"/>
<reference evidence="2 3" key="1">
    <citation type="submission" date="2020-02" db="EMBL/GenBank/DDBJ databases">
        <title>Draft genome sequence of Haematococcus lacustris strain NIES-144.</title>
        <authorList>
            <person name="Morimoto D."/>
            <person name="Nakagawa S."/>
            <person name="Yoshida T."/>
            <person name="Sawayama S."/>
        </authorList>
    </citation>
    <scope>NUCLEOTIDE SEQUENCE [LARGE SCALE GENOMIC DNA]</scope>
    <source>
        <strain evidence="2 3">NIES-144</strain>
    </source>
</reference>
<dbReference type="EMBL" id="BLLF01000812">
    <property type="protein sequence ID" value="GFH15149.1"/>
    <property type="molecule type" value="Genomic_DNA"/>
</dbReference>
<comment type="caution">
    <text evidence="2">The sequence shown here is derived from an EMBL/GenBank/DDBJ whole genome shotgun (WGS) entry which is preliminary data.</text>
</comment>
<gene>
    <name evidence="2" type="ORF">HaLaN_11323</name>
</gene>
<sequence>MTQILQATCQQHPEVTGGDSWLEAKGKAHPPGPEQRRGRRDLTQVITQQGNPYQDGQKQGDQWLEARGKGTAPLPACLRDRPSLTEVLQQSSNPYKGGPKTGDQWMEAKGKGHLPGPQPALATFINRSDHPPSPPPGKNPRCYASVMVMDKTLHPADLQGAGGVRAPP</sequence>
<evidence type="ECO:0000313" key="3">
    <source>
        <dbReference type="Proteomes" id="UP000485058"/>
    </source>
</evidence>
<organism evidence="2 3">
    <name type="scientific">Haematococcus lacustris</name>
    <name type="common">Green alga</name>
    <name type="synonym">Haematococcus pluvialis</name>
    <dbReference type="NCBI Taxonomy" id="44745"/>
    <lineage>
        <taxon>Eukaryota</taxon>
        <taxon>Viridiplantae</taxon>
        <taxon>Chlorophyta</taxon>
        <taxon>core chlorophytes</taxon>
        <taxon>Chlorophyceae</taxon>
        <taxon>CS clade</taxon>
        <taxon>Chlamydomonadales</taxon>
        <taxon>Haematococcaceae</taxon>
        <taxon>Haematococcus</taxon>
    </lineage>
</organism>
<dbReference type="Proteomes" id="UP000485058">
    <property type="component" value="Unassembled WGS sequence"/>
</dbReference>
<accession>A0A699Z7I7</accession>
<evidence type="ECO:0000256" key="1">
    <source>
        <dbReference type="SAM" id="MobiDB-lite"/>
    </source>
</evidence>